<dbReference type="Pfam" id="PF03606">
    <property type="entry name" value="DcuC"/>
    <property type="match status" value="1"/>
</dbReference>
<sequence length="79" mass="8984">MSPVAGVIIAVSSGAKLQPFDVVKRTAVPLMVGFCFPLRHYCYILLLSNSPEAFICFRQFINIHHLKINSNYFIVNHFK</sequence>
<dbReference type="InterPro" id="IPR018385">
    <property type="entry name" value="C4_dicarb_anaerob_car-like"/>
</dbReference>
<gene>
    <name evidence="6" type="ORF">NCTC10975_03610</name>
</gene>
<dbReference type="EMBL" id="UAUE01000026">
    <property type="protein sequence ID" value="SPZ00468.1"/>
    <property type="molecule type" value="Genomic_DNA"/>
</dbReference>
<name>A0A2X2C003_PROMI</name>
<comment type="subcellular location">
    <subcellularLocation>
        <location evidence="1">Cell membrane</location>
        <topology evidence="1">Multi-pass membrane protein</topology>
    </subcellularLocation>
</comment>
<accession>A0A2X2C003</accession>
<dbReference type="GO" id="GO:0005886">
    <property type="term" value="C:plasma membrane"/>
    <property type="evidence" value="ECO:0007669"/>
    <property type="project" value="UniProtKB-SubCell"/>
</dbReference>
<evidence type="ECO:0000313" key="6">
    <source>
        <dbReference type="EMBL" id="SPZ00468.1"/>
    </source>
</evidence>
<keyword evidence="4" id="KW-1133">Transmembrane helix</keyword>
<evidence type="ECO:0000256" key="1">
    <source>
        <dbReference type="ARBA" id="ARBA00004651"/>
    </source>
</evidence>
<evidence type="ECO:0000256" key="2">
    <source>
        <dbReference type="ARBA" id="ARBA00022475"/>
    </source>
</evidence>
<organism evidence="6 7">
    <name type="scientific">Proteus mirabilis</name>
    <dbReference type="NCBI Taxonomy" id="584"/>
    <lineage>
        <taxon>Bacteria</taxon>
        <taxon>Pseudomonadati</taxon>
        <taxon>Pseudomonadota</taxon>
        <taxon>Gammaproteobacteria</taxon>
        <taxon>Enterobacterales</taxon>
        <taxon>Morganellaceae</taxon>
        <taxon>Proteus</taxon>
    </lineage>
</organism>
<keyword evidence="3" id="KW-0812">Transmembrane</keyword>
<evidence type="ECO:0000256" key="4">
    <source>
        <dbReference type="ARBA" id="ARBA00022989"/>
    </source>
</evidence>
<dbReference type="AlphaFoldDB" id="A0A2X2C003"/>
<evidence type="ECO:0000313" key="7">
    <source>
        <dbReference type="Proteomes" id="UP000251485"/>
    </source>
</evidence>
<evidence type="ECO:0000256" key="5">
    <source>
        <dbReference type="ARBA" id="ARBA00023136"/>
    </source>
</evidence>
<protein>
    <submittedName>
        <fullName evidence="6">C4-dicarboxylate transporter</fullName>
    </submittedName>
</protein>
<dbReference type="Proteomes" id="UP000251485">
    <property type="component" value="Unassembled WGS sequence"/>
</dbReference>
<keyword evidence="2" id="KW-1003">Cell membrane</keyword>
<reference evidence="6 7" key="1">
    <citation type="submission" date="2018-06" db="EMBL/GenBank/DDBJ databases">
        <authorList>
            <consortium name="Pathogen Informatics"/>
            <person name="Doyle S."/>
        </authorList>
    </citation>
    <scope>NUCLEOTIDE SEQUENCE [LARGE SCALE GENOMIC DNA]</scope>
    <source>
        <strain evidence="6 7">NCTC10975</strain>
    </source>
</reference>
<keyword evidence="5" id="KW-0472">Membrane</keyword>
<proteinExistence type="predicted"/>
<evidence type="ECO:0000256" key="3">
    <source>
        <dbReference type="ARBA" id="ARBA00022692"/>
    </source>
</evidence>